<protein>
    <submittedName>
        <fullName evidence="3">Phytanoyl-CoA dioxygenase family protein</fullName>
    </submittedName>
</protein>
<evidence type="ECO:0000313" key="4">
    <source>
        <dbReference type="Proteomes" id="UP000239239"/>
    </source>
</evidence>
<evidence type="ECO:0000313" key="3">
    <source>
        <dbReference type="EMBL" id="PPK29149.1"/>
    </source>
</evidence>
<dbReference type="AlphaFoldDB" id="A0A2S6EVC9"/>
<dbReference type="InterPro" id="IPR008775">
    <property type="entry name" value="Phytyl_CoA_dOase-like"/>
</dbReference>
<dbReference type="Pfam" id="PF05721">
    <property type="entry name" value="PhyH"/>
    <property type="match status" value="1"/>
</dbReference>
<reference evidence="3 4" key="1">
    <citation type="submission" date="2018-02" db="EMBL/GenBank/DDBJ databases">
        <title>Draft genome sequences of four Legionella pneumophila clinical strains isolated in Ontario.</title>
        <authorList>
            <person name="Fortuna A."/>
            <person name="Ramnarine R."/>
            <person name="Li A."/>
            <person name="Frantz C."/>
            <person name="Mallo G."/>
        </authorList>
    </citation>
    <scope>NUCLEOTIDE SEQUENCE [LARGE SCALE GENOMIC DNA]</scope>
    <source>
        <strain evidence="3 4">LG61</strain>
    </source>
</reference>
<dbReference type="SUPFAM" id="SSF51197">
    <property type="entry name" value="Clavaminate synthase-like"/>
    <property type="match status" value="1"/>
</dbReference>
<dbReference type="Gene3D" id="2.60.120.620">
    <property type="entry name" value="q2cbj1_9rhob like domain"/>
    <property type="match status" value="1"/>
</dbReference>
<dbReference type="PANTHER" id="PTHR20883:SF15">
    <property type="entry name" value="PHYTANOYL-COA DIOXYGENASE DOMAIN-CONTAINING PROTEIN 1"/>
    <property type="match status" value="1"/>
</dbReference>
<accession>A0A2S6EVC9</accession>
<evidence type="ECO:0000256" key="2">
    <source>
        <dbReference type="ARBA" id="ARBA00023004"/>
    </source>
</evidence>
<comment type="caution">
    <text evidence="3">The sequence shown here is derived from an EMBL/GenBank/DDBJ whole genome shotgun (WGS) entry which is preliminary data.</text>
</comment>
<keyword evidence="2" id="KW-0408">Iron</keyword>
<sequence>MILIFEEHRMQLSSEQCDFFFTNGYLVINDFFAESVCDLLKQRIETLLENNQTEIPKTIFSTQTNEHAKKQYFLDSGDKIHYFFEPGAFDETGDCIRLFKQSVNKIGHALHELDPVFRQYSRDERIKKIAHQLGLATLGLVQSMYIFKQPGIGAEVLCHQDSTYIFGENSDALGFWFAIEDATLENGCLEVIPSPCTTPLKQRMFRRENEIYFEYYDSTPWPEEKSVPLPVKKGALIILHGRVPHKSQANFSDQSRHAYTLHLVDISSPYPESNWLQWPNGIPCL</sequence>
<dbReference type="GO" id="GO:0016706">
    <property type="term" value="F:2-oxoglutarate-dependent dioxygenase activity"/>
    <property type="evidence" value="ECO:0007669"/>
    <property type="project" value="UniProtKB-ARBA"/>
</dbReference>
<dbReference type="OrthoDB" id="9791262at2"/>
<dbReference type="EMBL" id="PQWY01000019">
    <property type="protein sequence ID" value="PPK29149.1"/>
    <property type="molecule type" value="Genomic_DNA"/>
</dbReference>
<keyword evidence="3" id="KW-0223">Dioxygenase</keyword>
<dbReference type="PANTHER" id="PTHR20883">
    <property type="entry name" value="PHYTANOYL-COA DIOXYGENASE DOMAIN CONTAINING 1"/>
    <property type="match status" value="1"/>
</dbReference>
<organism evidence="3 4">
    <name type="scientific">Legionella pneumophila</name>
    <dbReference type="NCBI Taxonomy" id="446"/>
    <lineage>
        <taxon>Bacteria</taxon>
        <taxon>Pseudomonadati</taxon>
        <taxon>Pseudomonadota</taxon>
        <taxon>Gammaproteobacteria</taxon>
        <taxon>Legionellales</taxon>
        <taxon>Legionellaceae</taxon>
        <taxon>Legionella</taxon>
    </lineage>
</organism>
<name>A0A2S6EVC9_LEGPN</name>
<dbReference type="Proteomes" id="UP000239239">
    <property type="component" value="Unassembled WGS sequence"/>
</dbReference>
<evidence type="ECO:0000256" key="1">
    <source>
        <dbReference type="ARBA" id="ARBA00022723"/>
    </source>
</evidence>
<keyword evidence="1" id="KW-0479">Metal-binding</keyword>
<gene>
    <name evidence="3" type="ORF">C3928_14330</name>
</gene>
<keyword evidence="3" id="KW-0560">Oxidoreductase</keyword>
<dbReference type="RefSeq" id="WP_080272378.1">
    <property type="nucleotide sequence ID" value="NZ_CP017601.1"/>
</dbReference>
<dbReference type="GO" id="GO:0005506">
    <property type="term" value="F:iron ion binding"/>
    <property type="evidence" value="ECO:0007669"/>
    <property type="project" value="UniProtKB-ARBA"/>
</dbReference>
<proteinExistence type="predicted"/>